<name>A0A974HKE4_XENLA</name>
<gene>
    <name evidence="1" type="ORF">XELAEV_18027833mg</name>
</gene>
<proteinExistence type="predicted"/>
<evidence type="ECO:0000313" key="1">
    <source>
        <dbReference type="EMBL" id="OCT81020.1"/>
    </source>
</evidence>
<dbReference type="AlphaFoldDB" id="A0A974HKE4"/>
<dbReference type="Proteomes" id="UP000694892">
    <property type="component" value="Chromosome 5L"/>
</dbReference>
<organism evidence="1 2">
    <name type="scientific">Xenopus laevis</name>
    <name type="common">African clawed frog</name>
    <dbReference type="NCBI Taxonomy" id="8355"/>
    <lineage>
        <taxon>Eukaryota</taxon>
        <taxon>Metazoa</taxon>
        <taxon>Chordata</taxon>
        <taxon>Craniata</taxon>
        <taxon>Vertebrata</taxon>
        <taxon>Euteleostomi</taxon>
        <taxon>Amphibia</taxon>
        <taxon>Batrachia</taxon>
        <taxon>Anura</taxon>
        <taxon>Pipoidea</taxon>
        <taxon>Pipidae</taxon>
        <taxon>Xenopodinae</taxon>
        <taxon>Xenopus</taxon>
        <taxon>Xenopus</taxon>
    </lineage>
</organism>
<evidence type="ECO:0000313" key="2">
    <source>
        <dbReference type="Proteomes" id="UP000694892"/>
    </source>
</evidence>
<dbReference type="EMBL" id="CM004474">
    <property type="protein sequence ID" value="OCT81020.1"/>
    <property type="molecule type" value="Genomic_DNA"/>
</dbReference>
<reference evidence="2" key="1">
    <citation type="journal article" date="2016" name="Nature">
        <title>Genome evolution in the allotetraploid frog Xenopus laevis.</title>
        <authorList>
            <person name="Session A.M."/>
            <person name="Uno Y."/>
            <person name="Kwon T."/>
            <person name="Chapman J.A."/>
            <person name="Toyoda A."/>
            <person name="Takahashi S."/>
            <person name="Fukui A."/>
            <person name="Hikosaka A."/>
            <person name="Suzuki A."/>
            <person name="Kondo M."/>
            <person name="van Heeringen S.J."/>
            <person name="Quigley I."/>
            <person name="Heinz S."/>
            <person name="Ogino H."/>
            <person name="Ochi H."/>
            <person name="Hellsten U."/>
            <person name="Lyons J.B."/>
            <person name="Simakov O."/>
            <person name="Putnam N."/>
            <person name="Stites J."/>
            <person name="Kuroki Y."/>
            <person name="Tanaka T."/>
            <person name="Michiue T."/>
            <person name="Watanabe M."/>
            <person name="Bogdanovic O."/>
            <person name="Lister R."/>
            <person name="Georgiou G."/>
            <person name="Paranjpe S.S."/>
            <person name="van Kruijsbergen I."/>
            <person name="Shu S."/>
            <person name="Carlson J."/>
            <person name="Kinoshita T."/>
            <person name="Ohta Y."/>
            <person name="Mawaribuchi S."/>
            <person name="Jenkins J."/>
            <person name="Grimwood J."/>
            <person name="Schmutz J."/>
            <person name="Mitros T."/>
            <person name="Mozaffari S.V."/>
            <person name="Suzuki Y."/>
            <person name="Haramoto Y."/>
            <person name="Yamamoto T.S."/>
            <person name="Takagi C."/>
            <person name="Heald R."/>
            <person name="Miller K."/>
            <person name="Haudenschild C."/>
            <person name="Kitzman J."/>
            <person name="Nakayama T."/>
            <person name="Izutsu Y."/>
            <person name="Robert J."/>
            <person name="Fortriede J."/>
            <person name="Burns K."/>
            <person name="Lotay V."/>
            <person name="Karimi K."/>
            <person name="Yasuoka Y."/>
            <person name="Dichmann D.S."/>
            <person name="Flajnik M.F."/>
            <person name="Houston D.W."/>
            <person name="Shendure J."/>
            <person name="DuPasquier L."/>
            <person name="Vize P.D."/>
            <person name="Zorn A.M."/>
            <person name="Ito M."/>
            <person name="Marcotte E.M."/>
            <person name="Wallingford J.B."/>
            <person name="Ito Y."/>
            <person name="Asashima M."/>
            <person name="Ueno N."/>
            <person name="Matsuda Y."/>
            <person name="Veenstra G.J."/>
            <person name="Fujiyama A."/>
            <person name="Harland R.M."/>
            <person name="Taira M."/>
            <person name="Rokhsar D.S."/>
        </authorList>
    </citation>
    <scope>NUCLEOTIDE SEQUENCE [LARGE SCALE GENOMIC DNA]</scope>
    <source>
        <strain evidence="2">J</strain>
    </source>
</reference>
<accession>A0A974HKE4</accession>
<protein>
    <submittedName>
        <fullName evidence="1">Uncharacterized protein</fullName>
    </submittedName>
</protein>
<sequence length="84" mass="9570">MEVKKCSESQLGVGRTLLSSPIYTQKPYTLDEALTRSGFGALTCSVARIKTHYSYMNIIKSYIYNKYSIDIILEHTTSYNYTAK</sequence>